<evidence type="ECO:0000313" key="4">
    <source>
        <dbReference type="Proteomes" id="UP000534306"/>
    </source>
</evidence>
<keyword evidence="4" id="KW-1185">Reference proteome</keyword>
<dbReference type="AlphaFoldDB" id="A0A7Y4L373"/>
<evidence type="ECO:0000313" key="3">
    <source>
        <dbReference type="EMBL" id="NOL42596.1"/>
    </source>
</evidence>
<accession>A0A7Y4L373</accession>
<dbReference type="RefSeq" id="WP_171675064.1">
    <property type="nucleotide sequence ID" value="NZ_BAAAGT010000001.1"/>
</dbReference>
<evidence type="ECO:0000313" key="2">
    <source>
        <dbReference type="EMBL" id="MBB6564900.1"/>
    </source>
</evidence>
<dbReference type="EMBL" id="JACHKF010000001">
    <property type="protein sequence ID" value="MBB6564900.1"/>
    <property type="molecule type" value="Genomic_DNA"/>
</dbReference>
<reference evidence="3 4" key="1">
    <citation type="submission" date="2020-05" db="EMBL/GenBank/DDBJ databases">
        <title>Genome sequence of Kribbella sandramycini ATCC 39419.</title>
        <authorList>
            <person name="Maclea K.S."/>
            <person name="Fair J.L."/>
        </authorList>
    </citation>
    <scope>NUCLEOTIDE SEQUENCE [LARGE SCALE GENOMIC DNA]</scope>
    <source>
        <strain evidence="3 4">ATCC 39419</strain>
    </source>
</reference>
<proteinExistence type="predicted"/>
<comment type="caution">
    <text evidence="3">The sequence shown here is derived from an EMBL/GenBank/DDBJ whole genome shotgun (WGS) entry which is preliminary data.</text>
</comment>
<sequence length="161" mass="18233">MRIRRTLATAAATLLLLAGSFGTAYAADQDADDLDTGTPTSPTIATTAPVTPKLQAEQPNFQTCRLFGTYWGETCFQWVGDLQWVRDLQENGWATVFHVQTNYDKNRYCQALPKAQGWAYCNFDHKEGKCVRFRSYELKAGEMRNHTVWSPWYGTEYGSPC</sequence>
<keyword evidence="1" id="KW-0732">Signal</keyword>
<reference evidence="2 5" key="2">
    <citation type="submission" date="2020-08" db="EMBL/GenBank/DDBJ databases">
        <title>Sequencing the genomes of 1000 actinobacteria strains.</title>
        <authorList>
            <person name="Klenk H.-P."/>
        </authorList>
    </citation>
    <scope>NUCLEOTIDE SEQUENCE [LARGE SCALE GENOMIC DNA]</scope>
    <source>
        <strain evidence="2 5">DSM 15626</strain>
    </source>
</reference>
<evidence type="ECO:0000256" key="1">
    <source>
        <dbReference type="SAM" id="SignalP"/>
    </source>
</evidence>
<name>A0A7Y4L373_9ACTN</name>
<dbReference type="EMBL" id="JABJRC010000004">
    <property type="protein sequence ID" value="NOL42596.1"/>
    <property type="molecule type" value="Genomic_DNA"/>
</dbReference>
<organism evidence="3 4">
    <name type="scientific">Kribbella sandramycini</name>
    <dbReference type="NCBI Taxonomy" id="60450"/>
    <lineage>
        <taxon>Bacteria</taxon>
        <taxon>Bacillati</taxon>
        <taxon>Actinomycetota</taxon>
        <taxon>Actinomycetes</taxon>
        <taxon>Propionibacteriales</taxon>
        <taxon>Kribbellaceae</taxon>
        <taxon>Kribbella</taxon>
    </lineage>
</organism>
<dbReference type="Proteomes" id="UP000534306">
    <property type="component" value="Unassembled WGS sequence"/>
</dbReference>
<protein>
    <recommendedName>
        <fullName evidence="6">Secreted protein</fullName>
    </recommendedName>
</protein>
<gene>
    <name evidence="2" type="ORF">HNR71_000537</name>
    <name evidence="3" type="ORF">HPO96_20330</name>
</gene>
<dbReference type="Proteomes" id="UP000553957">
    <property type="component" value="Unassembled WGS sequence"/>
</dbReference>
<evidence type="ECO:0008006" key="6">
    <source>
        <dbReference type="Google" id="ProtNLM"/>
    </source>
</evidence>
<evidence type="ECO:0000313" key="5">
    <source>
        <dbReference type="Proteomes" id="UP000553957"/>
    </source>
</evidence>
<feature type="signal peptide" evidence="1">
    <location>
        <begin position="1"/>
        <end position="26"/>
    </location>
</feature>
<feature type="chain" id="PRO_5036217782" description="Secreted protein" evidence="1">
    <location>
        <begin position="27"/>
        <end position="161"/>
    </location>
</feature>